<sequence length="123" mass="13377">MANPIPIRLSDEKWAYYSEQAQAAGIGLSTYLKRRLEQGDQVAEQLAELRRIVAEGFGELRDRGDSGSAAAPIAGRDPTDAAMMTEMLILLRSVVGADKLQVAHGELRRQGLPVWTGEKGGKK</sequence>
<dbReference type="PATRIC" id="fig|242163.4.peg.5724"/>
<evidence type="ECO:0000313" key="2">
    <source>
        <dbReference type="Proteomes" id="UP000036959"/>
    </source>
</evidence>
<dbReference type="EMBL" id="LFJJ01000055">
    <property type="protein sequence ID" value="KND60580.1"/>
    <property type="molecule type" value="Genomic_DNA"/>
</dbReference>
<evidence type="ECO:0000313" key="1">
    <source>
        <dbReference type="EMBL" id="KND60580.1"/>
    </source>
</evidence>
<dbReference type="Proteomes" id="UP000036959">
    <property type="component" value="Unassembled WGS sequence"/>
</dbReference>
<organism evidence="1 2">
    <name type="scientific">Candidatus Burkholderia verschuerenii</name>
    <dbReference type="NCBI Taxonomy" id="242163"/>
    <lineage>
        <taxon>Bacteria</taxon>
        <taxon>Pseudomonadati</taxon>
        <taxon>Pseudomonadota</taxon>
        <taxon>Betaproteobacteria</taxon>
        <taxon>Burkholderiales</taxon>
        <taxon>Burkholderiaceae</taxon>
        <taxon>Burkholderia</taxon>
    </lineage>
</organism>
<accession>A0A0L0ME97</accession>
<dbReference type="AlphaFoldDB" id="A0A0L0ME97"/>
<reference evidence="2" key="1">
    <citation type="submission" date="2015-06" db="EMBL/GenBank/DDBJ databases">
        <title>Comparative genomics of Burkholderia leaf nodule symbionts.</title>
        <authorList>
            <person name="Carlier A."/>
            <person name="Eberl L."/>
            <person name="Pinto-Carbo M."/>
        </authorList>
    </citation>
    <scope>NUCLEOTIDE SEQUENCE [LARGE SCALE GENOMIC DNA]</scope>
    <source>
        <strain evidence="2">UZHbot4</strain>
    </source>
</reference>
<dbReference type="RefSeq" id="WP_050453523.1">
    <property type="nucleotide sequence ID" value="NZ_LFJJ01000055.1"/>
</dbReference>
<protein>
    <submittedName>
        <fullName evidence="1">Uncharacterized protein</fullName>
    </submittedName>
</protein>
<comment type="caution">
    <text evidence="1">The sequence shown here is derived from an EMBL/GenBank/DDBJ whole genome shotgun (WGS) entry which is preliminary data.</text>
</comment>
<dbReference type="OrthoDB" id="8657722at2"/>
<gene>
    <name evidence="1" type="ORF">BVER_05658</name>
</gene>
<proteinExistence type="predicted"/>
<name>A0A0L0ME97_9BURK</name>
<keyword evidence="2" id="KW-1185">Reference proteome</keyword>